<keyword evidence="2" id="KW-0472">Membrane</keyword>
<dbReference type="PANTHER" id="PTHR33829">
    <property type="entry name" value="OSJNBA0044M19.10 PROTEIN"/>
    <property type="match status" value="1"/>
</dbReference>
<dbReference type="InterPro" id="IPR056635">
    <property type="entry name" value="DUF7733"/>
</dbReference>
<protein>
    <recommendedName>
        <fullName evidence="3">DUF7733 domain-containing protein</fullName>
    </recommendedName>
</protein>
<feature type="transmembrane region" description="Helical" evidence="2">
    <location>
        <begin position="38"/>
        <end position="56"/>
    </location>
</feature>
<keyword evidence="2" id="KW-1133">Transmembrane helix</keyword>
<feature type="domain" description="DUF7733" evidence="3">
    <location>
        <begin position="89"/>
        <end position="283"/>
    </location>
</feature>
<evidence type="ECO:0000256" key="2">
    <source>
        <dbReference type="SAM" id="Phobius"/>
    </source>
</evidence>
<sequence length="290" mass="32551">MFSIPSQSSPAATCPPSTPQLSLPNPIPSSPKLHFSPPYITILSVWLFSLDVFLLLSRLQLFQENLFHSLSLLEKEGRRKIKEMPGFLTLRQLICLAVMIIMAASGVVSPGDLAFVVFSIFYMYLLFKVAFPRTVPPKYSLVLDPRNKILRSYMTVSAIIGLYLPVAYIIHGILEGDNQAMKAAGPHVYLVTSQVFMEGVAFSDRFSIPIGVYIPVLYNSKRIFTVADWMRSEFSKVDNESAVSGNRVYVGGVIASANMAFWCFNLFGFLLPFYLPRAFKVYYSEPKVKN</sequence>
<comment type="caution">
    <text evidence="4">The sequence shown here is derived from an EMBL/GenBank/DDBJ whole genome shotgun (WGS) entry which is preliminary data.</text>
</comment>
<dbReference type="Proteomes" id="UP001472677">
    <property type="component" value="Unassembled WGS sequence"/>
</dbReference>
<gene>
    <name evidence="4" type="ORF">V6N12_049796</name>
</gene>
<feature type="transmembrane region" description="Helical" evidence="2">
    <location>
        <begin position="88"/>
        <end position="107"/>
    </location>
</feature>
<feature type="compositionally biased region" description="Low complexity" evidence="1">
    <location>
        <begin position="1"/>
        <end position="15"/>
    </location>
</feature>
<organism evidence="4 5">
    <name type="scientific">Hibiscus sabdariffa</name>
    <name type="common">roselle</name>
    <dbReference type="NCBI Taxonomy" id="183260"/>
    <lineage>
        <taxon>Eukaryota</taxon>
        <taxon>Viridiplantae</taxon>
        <taxon>Streptophyta</taxon>
        <taxon>Embryophyta</taxon>
        <taxon>Tracheophyta</taxon>
        <taxon>Spermatophyta</taxon>
        <taxon>Magnoliopsida</taxon>
        <taxon>eudicotyledons</taxon>
        <taxon>Gunneridae</taxon>
        <taxon>Pentapetalae</taxon>
        <taxon>rosids</taxon>
        <taxon>malvids</taxon>
        <taxon>Malvales</taxon>
        <taxon>Malvaceae</taxon>
        <taxon>Malvoideae</taxon>
        <taxon>Hibiscus</taxon>
    </lineage>
</organism>
<evidence type="ECO:0000256" key="1">
    <source>
        <dbReference type="SAM" id="MobiDB-lite"/>
    </source>
</evidence>
<reference evidence="4 5" key="1">
    <citation type="journal article" date="2024" name="G3 (Bethesda)">
        <title>Genome assembly of Hibiscus sabdariffa L. provides insights into metabolisms of medicinal natural products.</title>
        <authorList>
            <person name="Kim T."/>
        </authorList>
    </citation>
    <scope>NUCLEOTIDE SEQUENCE [LARGE SCALE GENOMIC DNA]</scope>
    <source>
        <strain evidence="4">TK-2024</strain>
        <tissue evidence="4">Old leaves</tissue>
    </source>
</reference>
<evidence type="ECO:0000313" key="5">
    <source>
        <dbReference type="Proteomes" id="UP001472677"/>
    </source>
</evidence>
<feature type="transmembrane region" description="Helical" evidence="2">
    <location>
        <begin position="152"/>
        <end position="174"/>
    </location>
</feature>
<keyword evidence="2" id="KW-0812">Transmembrane</keyword>
<feature type="region of interest" description="Disordered" evidence="1">
    <location>
        <begin position="1"/>
        <end position="20"/>
    </location>
</feature>
<proteinExistence type="predicted"/>
<dbReference type="EMBL" id="JBBPBM010000001">
    <property type="protein sequence ID" value="KAK8599930.1"/>
    <property type="molecule type" value="Genomic_DNA"/>
</dbReference>
<name>A0ABR2GAW5_9ROSI</name>
<dbReference type="Pfam" id="PF24867">
    <property type="entry name" value="DUF7733"/>
    <property type="match status" value="1"/>
</dbReference>
<dbReference type="PANTHER" id="PTHR33829:SF1">
    <property type="entry name" value="TRANSMEMBRANE PROTEIN"/>
    <property type="match status" value="1"/>
</dbReference>
<keyword evidence="5" id="KW-1185">Reference proteome</keyword>
<feature type="transmembrane region" description="Helical" evidence="2">
    <location>
        <begin position="113"/>
        <end position="131"/>
    </location>
</feature>
<evidence type="ECO:0000313" key="4">
    <source>
        <dbReference type="EMBL" id="KAK8599930.1"/>
    </source>
</evidence>
<accession>A0ABR2GAW5</accession>
<feature type="transmembrane region" description="Helical" evidence="2">
    <location>
        <begin position="248"/>
        <end position="275"/>
    </location>
</feature>
<evidence type="ECO:0000259" key="3">
    <source>
        <dbReference type="Pfam" id="PF24867"/>
    </source>
</evidence>